<organism evidence="2 3">
    <name type="scientific">Teratosphaeria nubilosa</name>
    <dbReference type="NCBI Taxonomy" id="161662"/>
    <lineage>
        <taxon>Eukaryota</taxon>
        <taxon>Fungi</taxon>
        <taxon>Dikarya</taxon>
        <taxon>Ascomycota</taxon>
        <taxon>Pezizomycotina</taxon>
        <taxon>Dothideomycetes</taxon>
        <taxon>Dothideomycetidae</taxon>
        <taxon>Mycosphaerellales</taxon>
        <taxon>Teratosphaeriaceae</taxon>
        <taxon>Teratosphaeria</taxon>
    </lineage>
</organism>
<sequence>MTVLSYHPSASKQVIAARRSNPRQSPTLSFIPPRPRHELRPDQQTLHDYYRTTIAEVLTTDSTYTNHASSLPSIRGSTDPSDTIAGIFPLLAAVPAAGRLSLDLLRTLGAEMVRLKFPADARETAALVAMAYFNADFACYAHGEIAAKYELLSAGQIEALREEREAEGLNEGCRLAVEMTRCLLERRGGVEGGLWGRCVGVFGQEGAVLLVHFVALFVWTSLAANVAGAVVPEA</sequence>
<dbReference type="EMBL" id="ML995901">
    <property type="protein sequence ID" value="KAF2765091.1"/>
    <property type="molecule type" value="Genomic_DNA"/>
</dbReference>
<evidence type="ECO:0000256" key="1">
    <source>
        <dbReference type="SAM" id="MobiDB-lite"/>
    </source>
</evidence>
<dbReference type="SUPFAM" id="SSF69118">
    <property type="entry name" value="AhpD-like"/>
    <property type="match status" value="1"/>
</dbReference>
<evidence type="ECO:0000313" key="3">
    <source>
        <dbReference type="Proteomes" id="UP000799436"/>
    </source>
</evidence>
<proteinExistence type="predicted"/>
<evidence type="ECO:0000313" key="2">
    <source>
        <dbReference type="EMBL" id="KAF2765091.1"/>
    </source>
</evidence>
<dbReference type="AlphaFoldDB" id="A0A6G1KWS3"/>
<gene>
    <name evidence="2" type="ORF">EJ03DRAFT_220252</name>
</gene>
<evidence type="ECO:0008006" key="4">
    <source>
        <dbReference type="Google" id="ProtNLM"/>
    </source>
</evidence>
<feature type="region of interest" description="Disordered" evidence="1">
    <location>
        <begin position="1"/>
        <end position="41"/>
    </location>
</feature>
<accession>A0A6G1KWS3</accession>
<dbReference type="Gene3D" id="1.20.1290.10">
    <property type="entry name" value="AhpD-like"/>
    <property type="match status" value="1"/>
</dbReference>
<protein>
    <recommendedName>
        <fullName evidence="4">Carboxymuconolactone decarboxylase-like domain-containing protein</fullName>
    </recommendedName>
</protein>
<dbReference type="InterPro" id="IPR029032">
    <property type="entry name" value="AhpD-like"/>
</dbReference>
<dbReference type="Proteomes" id="UP000799436">
    <property type="component" value="Unassembled WGS sequence"/>
</dbReference>
<reference evidence="2" key="1">
    <citation type="journal article" date="2020" name="Stud. Mycol.">
        <title>101 Dothideomycetes genomes: a test case for predicting lifestyles and emergence of pathogens.</title>
        <authorList>
            <person name="Haridas S."/>
            <person name="Albert R."/>
            <person name="Binder M."/>
            <person name="Bloem J."/>
            <person name="Labutti K."/>
            <person name="Salamov A."/>
            <person name="Andreopoulos B."/>
            <person name="Baker S."/>
            <person name="Barry K."/>
            <person name="Bills G."/>
            <person name="Bluhm B."/>
            <person name="Cannon C."/>
            <person name="Castanera R."/>
            <person name="Culley D."/>
            <person name="Daum C."/>
            <person name="Ezra D."/>
            <person name="Gonzalez J."/>
            <person name="Henrissat B."/>
            <person name="Kuo A."/>
            <person name="Liang C."/>
            <person name="Lipzen A."/>
            <person name="Lutzoni F."/>
            <person name="Magnuson J."/>
            <person name="Mondo S."/>
            <person name="Nolan M."/>
            <person name="Ohm R."/>
            <person name="Pangilinan J."/>
            <person name="Park H.-J."/>
            <person name="Ramirez L."/>
            <person name="Alfaro M."/>
            <person name="Sun H."/>
            <person name="Tritt A."/>
            <person name="Yoshinaga Y."/>
            <person name="Zwiers L.-H."/>
            <person name="Turgeon B."/>
            <person name="Goodwin S."/>
            <person name="Spatafora J."/>
            <person name="Crous P."/>
            <person name="Grigoriev I."/>
        </authorList>
    </citation>
    <scope>NUCLEOTIDE SEQUENCE</scope>
    <source>
        <strain evidence="2">CBS 116005</strain>
    </source>
</reference>
<name>A0A6G1KWS3_9PEZI</name>
<keyword evidence="3" id="KW-1185">Reference proteome</keyword>